<dbReference type="Proteomes" id="UP000215914">
    <property type="component" value="Chromosome 1"/>
</dbReference>
<proteinExistence type="predicted"/>
<organism evidence="1 2">
    <name type="scientific">Helianthus annuus</name>
    <name type="common">Common sunflower</name>
    <dbReference type="NCBI Taxonomy" id="4232"/>
    <lineage>
        <taxon>Eukaryota</taxon>
        <taxon>Viridiplantae</taxon>
        <taxon>Streptophyta</taxon>
        <taxon>Embryophyta</taxon>
        <taxon>Tracheophyta</taxon>
        <taxon>Spermatophyta</taxon>
        <taxon>Magnoliopsida</taxon>
        <taxon>eudicotyledons</taxon>
        <taxon>Gunneridae</taxon>
        <taxon>Pentapetalae</taxon>
        <taxon>asterids</taxon>
        <taxon>campanulids</taxon>
        <taxon>Asterales</taxon>
        <taxon>Asteraceae</taxon>
        <taxon>Asteroideae</taxon>
        <taxon>Heliantheae alliance</taxon>
        <taxon>Heliantheae</taxon>
        <taxon>Helianthus</taxon>
    </lineage>
</organism>
<dbReference type="EMBL" id="CM007890">
    <property type="protein sequence ID" value="OTG36467.1"/>
    <property type="molecule type" value="Genomic_DNA"/>
</dbReference>
<protein>
    <submittedName>
        <fullName evidence="1">Uncharacterized protein</fullName>
    </submittedName>
</protein>
<reference evidence="2" key="1">
    <citation type="journal article" date="2017" name="Nature">
        <title>The sunflower genome provides insights into oil metabolism, flowering and Asterid evolution.</title>
        <authorList>
            <person name="Badouin H."/>
            <person name="Gouzy J."/>
            <person name="Grassa C.J."/>
            <person name="Murat F."/>
            <person name="Staton S.E."/>
            <person name="Cottret L."/>
            <person name="Lelandais-Briere C."/>
            <person name="Owens G.L."/>
            <person name="Carrere S."/>
            <person name="Mayjonade B."/>
            <person name="Legrand L."/>
            <person name="Gill N."/>
            <person name="Kane N.C."/>
            <person name="Bowers J.E."/>
            <person name="Hubner S."/>
            <person name="Bellec A."/>
            <person name="Berard A."/>
            <person name="Berges H."/>
            <person name="Blanchet N."/>
            <person name="Boniface M.C."/>
            <person name="Brunel D."/>
            <person name="Catrice O."/>
            <person name="Chaidir N."/>
            <person name="Claudel C."/>
            <person name="Donnadieu C."/>
            <person name="Faraut T."/>
            <person name="Fievet G."/>
            <person name="Helmstetter N."/>
            <person name="King M."/>
            <person name="Knapp S.J."/>
            <person name="Lai Z."/>
            <person name="Le Paslier M.C."/>
            <person name="Lippi Y."/>
            <person name="Lorenzon L."/>
            <person name="Mandel J.R."/>
            <person name="Marage G."/>
            <person name="Marchand G."/>
            <person name="Marquand E."/>
            <person name="Bret-Mestries E."/>
            <person name="Morien E."/>
            <person name="Nambeesan S."/>
            <person name="Nguyen T."/>
            <person name="Pegot-Espagnet P."/>
            <person name="Pouilly N."/>
            <person name="Raftis F."/>
            <person name="Sallet E."/>
            <person name="Schiex T."/>
            <person name="Thomas J."/>
            <person name="Vandecasteele C."/>
            <person name="Vares D."/>
            <person name="Vear F."/>
            <person name="Vautrin S."/>
            <person name="Crespi M."/>
            <person name="Mangin B."/>
            <person name="Burke J.M."/>
            <person name="Salse J."/>
            <person name="Munos S."/>
            <person name="Vincourt P."/>
            <person name="Rieseberg L.H."/>
            <person name="Langlade N.B."/>
        </authorList>
    </citation>
    <scope>NUCLEOTIDE SEQUENCE [LARGE SCALE GENOMIC DNA]</scope>
    <source>
        <strain evidence="2">cv. SF193</strain>
    </source>
</reference>
<keyword evidence="2" id="KW-1185">Reference proteome</keyword>
<accession>A0A251VLK1</accession>
<gene>
    <name evidence="1" type="ORF">HannXRQ_Chr01g0007911</name>
</gene>
<name>A0A251VLK1_HELAN</name>
<dbReference type="InParanoid" id="A0A251VLK1"/>
<evidence type="ECO:0000313" key="2">
    <source>
        <dbReference type="Proteomes" id="UP000215914"/>
    </source>
</evidence>
<evidence type="ECO:0000313" key="1">
    <source>
        <dbReference type="EMBL" id="OTG36467.1"/>
    </source>
</evidence>
<sequence length="61" mass="7306">MYLAFFLKKGRFIRNITQVSCSTGIQYKYNKEKNQTLQPNRKGTAIHKKRCSYIYWVQSEP</sequence>
<dbReference type="AlphaFoldDB" id="A0A251VLK1"/>